<dbReference type="GO" id="GO:0008410">
    <property type="term" value="F:CoA-transferase activity"/>
    <property type="evidence" value="ECO:0007669"/>
    <property type="project" value="TreeGrafter"/>
</dbReference>
<reference evidence="2 3" key="1">
    <citation type="submission" date="2018-03" db="EMBL/GenBank/DDBJ databases">
        <title>Genomic Encyclopedia of Type Strains, Phase III (KMG-III): the genomes of soil and plant-associated and newly described type strains.</title>
        <authorList>
            <person name="Whitman W."/>
        </authorList>
    </citation>
    <scope>NUCLEOTIDE SEQUENCE [LARGE SCALE GENOMIC DNA]</scope>
    <source>
        <strain evidence="2 3">MWH-P2sevCIIIb</strain>
    </source>
</reference>
<keyword evidence="1 2" id="KW-0808">Transferase</keyword>
<sequence>MSDQQNVGQKKQATGPLRALRVLDLSRVLAAPWCTQLLGDLGADVIKIERVGPGDESRQWGPPWVPDANGVPTRESSYFQSANRNKRSMAVDLSKPAGQVLIRQLALQADICIENYKVGDLARYGLDYASLSALNERLIYCSVTGFGQDGPFAKRPGYDYLFQGLSGLMSVTGERDDLPGGGPQRAGVPLIDLFTGMYASVSILAALHHRDETGKGQYIDLSLLAVSMALSSGQLSNYMNTGKIPQRTGNASPAITPYGVFPCADGDIIIASANQGQFSALSKALGHPEWATDPRFVDNPARMVNLAALRACFAEVMCKQPRAHWEEVFLKAGVPAGPINDYAQAMAHPQVQHLQTRFELPHGLGKEVPLIANPIRLSASPVNYRYAPPLLGQHTDEILQDWLGLADDEIAGLKAKEVIAGRD</sequence>
<accession>A0A2T0XF81</accession>
<protein>
    <submittedName>
        <fullName evidence="2">Crotonobetainyl-CoA:carnitine CoA-transferase CaiB-like acyl-CoA transferase</fullName>
    </submittedName>
</protein>
<dbReference type="InterPro" id="IPR023606">
    <property type="entry name" value="CoA-Trfase_III_dom_1_sf"/>
</dbReference>
<dbReference type="InterPro" id="IPR050483">
    <property type="entry name" value="CoA-transferase_III_domain"/>
</dbReference>
<proteinExistence type="predicted"/>
<dbReference type="OrthoDB" id="5294844at2"/>
<dbReference type="Gene3D" id="3.30.1540.10">
    <property type="entry name" value="formyl-coa transferase, domain 3"/>
    <property type="match status" value="1"/>
</dbReference>
<keyword evidence="3" id="KW-1185">Reference proteome</keyword>
<comment type="caution">
    <text evidence="2">The sequence shown here is derived from an EMBL/GenBank/DDBJ whole genome shotgun (WGS) entry which is preliminary data.</text>
</comment>
<dbReference type="InterPro" id="IPR003673">
    <property type="entry name" value="CoA-Trfase_fam_III"/>
</dbReference>
<evidence type="ECO:0000313" key="2">
    <source>
        <dbReference type="EMBL" id="PRY97582.1"/>
    </source>
</evidence>
<dbReference type="Pfam" id="PF02515">
    <property type="entry name" value="CoA_transf_3"/>
    <property type="match status" value="1"/>
</dbReference>
<dbReference type="Gene3D" id="3.40.50.10540">
    <property type="entry name" value="Crotonobetainyl-coa:carnitine coa-transferase, domain 1"/>
    <property type="match status" value="1"/>
</dbReference>
<dbReference type="SUPFAM" id="SSF89796">
    <property type="entry name" value="CoA-transferase family III (CaiB/BaiF)"/>
    <property type="match status" value="1"/>
</dbReference>
<dbReference type="InterPro" id="IPR044855">
    <property type="entry name" value="CoA-Trfase_III_dom3_sf"/>
</dbReference>
<dbReference type="PANTHER" id="PTHR48207:SF3">
    <property type="entry name" value="SUCCINATE--HYDROXYMETHYLGLUTARATE COA-TRANSFERASE"/>
    <property type="match status" value="1"/>
</dbReference>
<evidence type="ECO:0000313" key="3">
    <source>
        <dbReference type="Proteomes" id="UP000238308"/>
    </source>
</evidence>
<evidence type="ECO:0000256" key="1">
    <source>
        <dbReference type="ARBA" id="ARBA00022679"/>
    </source>
</evidence>
<gene>
    <name evidence="2" type="ORF">BCM14_2042</name>
</gene>
<dbReference type="PANTHER" id="PTHR48207">
    <property type="entry name" value="SUCCINATE--HYDROXYMETHYLGLUTARATE COA-TRANSFERASE"/>
    <property type="match status" value="1"/>
</dbReference>
<dbReference type="AlphaFoldDB" id="A0A2T0XF81"/>
<dbReference type="RefSeq" id="WP_106227888.1">
    <property type="nucleotide sequence ID" value="NZ_PVTV01000014.1"/>
</dbReference>
<dbReference type="EMBL" id="PVTV01000014">
    <property type="protein sequence ID" value="PRY97582.1"/>
    <property type="molecule type" value="Genomic_DNA"/>
</dbReference>
<organism evidence="2 3">
    <name type="scientific">Jezberella montanilacus</name>
    <dbReference type="NCBI Taxonomy" id="323426"/>
    <lineage>
        <taxon>Bacteria</taxon>
        <taxon>Pseudomonadati</taxon>
        <taxon>Pseudomonadota</taxon>
        <taxon>Betaproteobacteria</taxon>
        <taxon>Burkholderiales</taxon>
        <taxon>Alcaligenaceae</taxon>
        <taxon>Jezberella</taxon>
    </lineage>
</organism>
<name>A0A2T0XF81_9BURK</name>
<dbReference type="Proteomes" id="UP000238308">
    <property type="component" value="Unassembled WGS sequence"/>
</dbReference>